<name>A0ABY6F646_9GAMM</name>
<feature type="domain" description="Tyr recombinase" evidence="5">
    <location>
        <begin position="207"/>
        <end position="383"/>
    </location>
</feature>
<evidence type="ECO:0000259" key="5">
    <source>
        <dbReference type="PROSITE" id="PS51898"/>
    </source>
</evidence>
<dbReference type="PANTHER" id="PTHR30629">
    <property type="entry name" value="PROPHAGE INTEGRASE"/>
    <property type="match status" value="1"/>
</dbReference>
<dbReference type="SUPFAM" id="SSF56349">
    <property type="entry name" value="DNA breaking-rejoining enzymes"/>
    <property type="match status" value="1"/>
</dbReference>
<dbReference type="Pfam" id="PF22022">
    <property type="entry name" value="Phage_int_M"/>
    <property type="match status" value="1"/>
</dbReference>
<evidence type="ECO:0000313" key="6">
    <source>
        <dbReference type="EMBL" id="UXZ05539.1"/>
    </source>
</evidence>
<organism evidence="6 7">
    <name type="scientific">Moraxella nasicaprae</name>
    <dbReference type="NCBI Taxonomy" id="2904122"/>
    <lineage>
        <taxon>Bacteria</taxon>
        <taxon>Pseudomonadati</taxon>
        <taxon>Pseudomonadota</taxon>
        <taxon>Gammaproteobacteria</taxon>
        <taxon>Moraxellales</taxon>
        <taxon>Moraxellaceae</taxon>
        <taxon>Moraxella</taxon>
    </lineage>
</organism>
<keyword evidence="2" id="KW-0229">DNA integration</keyword>
<dbReference type="InterPro" id="IPR050808">
    <property type="entry name" value="Phage_Integrase"/>
</dbReference>
<dbReference type="EMBL" id="CP089977">
    <property type="protein sequence ID" value="UXZ05539.1"/>
    <property type="molecule type" value="Genomic_DNA"/>
</dbReference>
<dbReference type="InterPro" id="IPR002104">
    <property type="entry name" value="Integrase_catalytic"/>
</dbReference>
<evidence type="ECO:0000256" key="2">
    <source>
        <dbReference type="ARBA" id="ARBA00022908"/>
    </source>
</evidence>
<keyword evidence="4" id="KW-0233">DNA recombination</keyword>
<evidence type="ECO:0000256" key="3">
    <source>
        <dbReference type="ARBA" id="ARBA00023125"/>
    </source>
</evidence>
<evidence type="ECO:0000313" key="7">
    <source>
        <dbReference type="Proteomes" id="UP001063782"/>
    </source>
</evidence>
<comment type="similarity">
    <text evidence="1">Belongs to the 'phage' integrase family.</text>
</comment>
<dbReference type="Gene3D" id="1.10.443.10">
    <property type="entry name" value="Intergrase catalytic core"/>
    <property type="match status" value="1"/>
</dbReference>
<dbReference type="Proteomes" id="UP001063782">
    <property type="component" value="Chromosome"/>
</dbReference>
<dbReference type="InterPro" id="IPR038488">
    <property type="entry name" value="Integrase_DNA-bd_sf"/>
</dbReference>
<dbReference type="Gene3D" id="1.10.150.130">
    <property type="match status" value="1"/>
</dbReference>
<accession>A0ABY6F646</accession>
<dbReference type="InterPro" id="IPR025166">
    <property type="entry name" value="Integrase_DNA_bind_dom"/>
</dbReference>
<evidence type="ECO:0000256" key="4">
    <source>
        <dbReference type="ARBA" id="ARBA00023172"/>
    </source>
</evidence>
<dbReference type="InterPro" id="IPR053876">
    <property type="entry name" value="Phage_int_M"/>
</dbReference>
<proteinExistence type="inferred from homology"/>
<keyword evidence="3" id="KW-0238">DNA-binding</keyword>
<reference evidence="6" key="1">
    <citation type="submission" date="2021-12" db="EMBL/GenBank/DDBJ databases">
        <title>taxonomy of Moraxella sp. ZY201224.</title>
        <authorList>
            <person name="Li F."/>
        </authorList>
    </citation>
    <scope>NUCLEOTIDE SEQUENCE</scope>
    <source>
        <strain evidence="6">ZY201224</strain>
    </source>
</reference>
<dbReference type="InterPro" id="IPR011010">
    <property type="entry name" value="DNA_brk_join_enz"/>
</dbReference>
<protein>
    <submittedName>
        <fullName evidence="6">Tyrosine-type recombinase/integrase</fullName>
    </submittedName>
</protein>
<dbReference type="PROSITE" id="PS51898">
    <property type="entry name" value="TYR_RECOMBINASE"/>
    <property type="match status" value="1"/>
</dbReference>
<dbReference type="Pfam" id="PF00589">
    <property type="entry name" value="Phage_integrase"/>
    <property type="match status" value="1"/>
</dbReference>
<sequence length="399" mass="45691">MLTDTAIRRLKPSDKCTPNRPDKYSDGNGLQLWVRHTGAKKWVIAYRWQGKQTNMTLGDYPAISLQQARLQTLEIHTKIKQGINPKTAKPNAVLFGELADEYHSNRNPNNPTNKGKHTVVVGTYKRDFAQYQNDIAPHLAHLDINAITPQMVLEVAKRIEQRGAYDMATRAVNHIQAIFTLARHKGLYERMPPTDGIKKALTKTKTEHFARLDFGQLPRLLNDIEQSSCEPLTKLAFMFVCYTFVRTKEMRFMTWQEIDWDNALWRIPAEKMKMRKPHIVPLAPQTLAILRQIQALGLSDTYVFFNPKSKAPVSESILTQALKKLGYKGKMTGHGFRGLASTKLHELQYSHEAIELQLAHSKADKVSQAYNGAMYLDYRVQMMTEWAELIDSTRNKDLL</sequence>
<dbReference type="InterPro" id="IPR013762">
    <property type="entry name" value="Integrase-like_cat_sf"/>
</dbReference>
<keyword evidence="7" id="KW-1185">Reference proteome</keyword>
<dbReference type="Pfam" id="PF13356">
    <property type="entry name" value="Arm-DNA-bind_3"/>
    <property type="match status" value="1"/>
</dbReference>
<dbReference type="InterPro" id="IPR010998">
    <property type="entry name" value="Integrase_recombinase_N"/>
</dbReference>
<dbReference type="CDD" id="cd00801">
    <property type="entry name" value="INT_P4_C"/>
    <property type="match status" value="1"/>
</dbReference>
<dbReference type="Gene3D" id="3.30.160.390">
    <property type="entry name" value="Integrase, DNA-binding domain"/>
    <property type="match status" value="1"/>
</dbReference>
<dbReference type="RefSeq" id="WP_263077051.1">
    <property type="nucleotide sequence ID" value="NZ_CP089977.1"/>
</dbReference>
<evidence type="ECO:0000256" key="1">
    <source>
        <dbReference type="ARBA" id="ARBA00008857"/>
    </source>
</evidence>
<gene>
    <name evidence="6" type="ORF">LU297_03585</name>
</gene>
<dbReference type="PANTHER" id="PTHR30629:SF2">
    <property type="entry name" value="PROPHAGE INTEGRASE INTS-RELATED"/>
    <property type="match status" value="1"/>
</dbReference>